<dbReference type="InterPro" id="IPR003587">
    <property type="entry name" value="Hint_dom_N"/>
</dbReference>
<comment type="caution">
    <text evidence="2">The sequence shown here is derived from an EMBL/GenBank/DDBJ whole genome shotgun (WGS) entry which is preliminary data.</text>
</comment>
<dbReference type="SMART" id="SM00306">
    <property type="entry name" value="HintN"/>
    <property type="match status" value="1"/>
</dbReference>
<dbReference type="CDD" id="cd00081">
    <property type="entry name" value="Hint"/>
    <property type="match status" value="1"/>
</dbReference>
<dbReference type="Proteomes" id="UP001596074">
    <property type="component" value="Unassembled WGS sequence"/>
</dbReference>
<proteinExistence type="predicted"/>
<protein>
    <submittedName>
        <fullName evidence="2">Polymorphic toxin-type HINT domain-containing protein</fullName>
    </submittedName>
</protein>
<dbReference type="Gene3D" id="2.170.16.10">
    <property type="entry name" value="Hedgehog/Intein (Hint) domain"/>
    <property type="match status" value="1"/>
</dbReference>
<dbReference type="Pfam" id="PF07591">
    <property type="entry name" value="PT-HINT"/>
    <property type="match status" value="1"/>
</dbReference>
<feature type="domain" description="Hint" evidence="1">
    <location>
        <begin position="46"/>
        <end position="151"/>
    </location>
</feature>
<feature type="non-terminal residue" evidence="2">
    <location>
        <position position="1"/>
    </location>
</feature>
<keyword evidence="3" id="KW-1185">Reference proteome</keyword>
<dbReference type="RefSeq" id="WP_378286934.1">
    <property type="nucleotide sequence ID" value="NZ_JBHSON010000063.1"/>
</dbReference>
<name>A0ABW1A8M4_9ACTN</name>
<gene>
    <name evidence="2" type="ORF">ACFPZN_36060</name>
</gene>
<dbReference type="EMBL" id="JBHSON010000063">
    <property type="protein sequence ID" value="MFC5751062.1"/>
    <property type="molecule type" value="Genomic_DNA"/>
</dbReference>
<evidence type="ECO:0000313" key="3">
    <source>
        <dbReference type="Proteomes" id="UP001596074"/>
    </source>
</evidence>
<organism evidence="2 3">
    <name type="scientific">Actinomadura rugatobispora</name>
    <dbReference type="NCBI Taxonomy" id="1994"/>
    <lineage>
        <taxon>Bacteria</taxon>
        <taxon>Bacillati</taxon>
        <taxon>Actinomycetota</taxon>
        <taxon>Actinomycetes</taxon>
        <taxon>Streptosporangiales</taxon>
        <taxon>Thermomonosporaceae</taxon>
        <taxon>Actinomadura</taxon>
    </lineage>
</organism>
<evidence type="ECO:0000259" key="1">
    <source>
        <dbReference type="SMART" id="SM00306"/>
    </source>
</evidence>
<sequence>RLWGAVSDIAGGIKDWFKANRALKAAEKAANTARAAADAAPKLCKKNSFLPDTRVRLPDGRTKPIKKIKAGDKVLATDIRTGKTSHRTVVATVAGADIKNLVQVNIDSDGDRGVKADVIIATGNHPFWVQSLSRWLPAEQVRAGMWLRSDTGTQVRVTAIRTWSQYQHVHNLTVAIDHTYYVEVGATTNFGLVSMINAMTDLPGAFARAQSSGDGVLHFYERDGHLTVQRHADRVRVTCSYVDGVMDVSDKELAIALLDFVHKGTTSLIEDYPDLLKNPSFLGLAYKN</sequence>
<accession>A0ABW1A8M4</accession>
<dbReference type="SUPFAM" id="SSF51294">
    <property type="entry name" value="Hedgehog/intein (Hint) domain"/>
    <property type="match status" value="1"/>
</dbReference>
<reference evidence="3" key="1">
    <citation type="journal article" date="2019" name="Int. J. Syst. Evol. Microbiol.">
        <title>The Global Catalogue of Microorganisms (GCM) 10K type strain sequencing project: providing services to taxonomists for standard genome sequencing and annotation.</title>
        <authorList>
            <consortium name="The Broad Institute Genomics Platform"/>
            <consortium name="The Broad Institute Genome Sequencing Center for Infectious Disease"/>
            <person name="Wu L."/>
            <person name="Ma J."/>
        </authorList>
    </citation>
    <scope>NUCLEOTIDE SEQUENCE [LARGE SCALE GENOMIC DNA]</scope>
    <source>
        <strain evidence="3">KCTC 42087</strain>
    </source>
</reference>
<dbReference type="InterPro" id="IPR036844">
    <property type="entry name" value="Hint_dom_sf"/>
</dbReference>
<evidence type="ECO:0000313" key="2">
    <source>
        <dbReference type="EMBL" id="MFC5751062.1"/>
    </source>
</evidence>